<feature type="transmembrane region" description="Helical" evidence="5">
    <location>
        <begin position="70"/>
        <end position="94"/>
    </location>
</feature>
<evidence type="ECO:0000259" key="7">
    <source>
        <dbReference type="PROSITE" id="PS51846"/>
    </source>
</evidence>
<dbReference type="PANTHER" id="PTHR22777:SF17">
    <property type="entry name" value="UPF0053 PROTEIN SLL0260"/>
    <property type="match status" value="1"/>
</dbReference>
<dbReference type="AlphaFoldDB" id="A0A7V3RGG7"/>
<sequence>MYLNTYLVKFQNLDMLLLLISLLLVLLIGIFAASETSFLSIDKTKVLYEADEKRTWALITKKFFDRPAQFFSTILVCEDFLIVIASNLSALYFVKNFGENWVFLSTIILSFISLIFGQLLPKSIALIYPEKTLNITARIVYLLRIFLAPIVYLFSGISEMLANIFKGPSKTVLLRHQDIVFAISEYEKDTSLLAARLFDFSRRTVSEIMVPITMALTCKKGEDFQRFCLESKKLFRYIPIWDEENKTVIGVINTKEYFFTGQLNLRRPFYVNEDERCMQVFLRMKERGEHLGIVKDEKDNITGIITIYDLIEELIGAIREER</sequence>
<dbReference type="PROSITE" id="PS51371">
    <property type="entry name" value="CBS"/>
    <property type="match status" value="1"/>
</dbReference>
<dbReference type="InterPro" id="IPR002550">
    <property type="entry name" value="CNNM"/>
</dbReference>
<dbReference type="Pfam" id="PF00571">
    <property type="entry name" value="CBS"/>
    <property type="match status" value="1"/>
</dbReference>
<dbReference type="EMBL" id="DTOZ01000051">
    <property type="protein sequence ID" value="HGE77747.1"/>
    <property type="molecule type" value="Genomic_DNA"/>
</dbReference>
<keyword evidence="1" id="KW-0677">Repeat</keyword>
<evidence type="ECO:0000256" key="2">
    <source>
        <dbReference type="ARBA" id="ARBA00023122"/>
    </source>
</evidence>
<evidence type="ECO:0000256" key="1">
    <source>
        <dbReference type="ARBA" id="ARBA00022737"/>
    </source>
</evidence>
<keyword evidence="4 5" id="KW-0812">Transmembrane</keyword>
<dbReference type="InterPro" id="IPR000644">
    <property type="entry name" value="CBS_dom"/>
</dbReference>
<evidence type="ECO:0000256" key="5">
    <source>
        <dbReference type="SAM" id="Phobius"/>
    </source>
</evidence>
<comment type="caution">
    <text evidence="8">The sequence shown here is derived from an EMBL/GenBank/DDBJ whole genome shotgun (WGS) entry which is preliminary data.</text>
</comment>
<protein>
    <submittedName>
        <fullName evidence="8">DUF21 domain-containing protein</fullName>
    </submittedName>
</protein>
<proteinExistence type="predicted"/>
<keyword evidence="4 5" id="KW-1133">Transmembrane helix</keyword>
<evidence type="ECO:0000313" key="8">
    <source>
        <dbReference type="EMBL" id="HGE77747.1"/>
    </source>
</evidence>
<dbReference type="GO" id="GO:0005886">
    <property type="term" value="C:plasma membrane"/>
    <property type="evidence" value="ECO:0007669"/>
    <property type="project" value="TreeGrafter"/>
</dbReference>
<feature type="domain" description="CNNM transmembrane" evidence="7">
    <location>
        <begin position="10"/>
        <end position="197"/>
    </location>
</feature>
<evidence type="ECO:0000256" key="3">
    <source>
        <dbReference type="PROSITE-ProRule" id="PRU00703"/>
    </source>
</evidence>
<organism evidence="8">
    <name type="scientific">candidate division WOR-3 bacterium</name>
    <dbReference type="NCBI Taxonomy" id="2052148"/>
    <lineage>
        <taxon>Bacteria</taxon>
        <taxon>Bacteria division WOR-3</taxon>
    </lineage>
</organism>
<feature type="domain" description="CBS" evidence="6">
    <location>
        <begin position="264"/>
        <end position="321"/>
    </location>
</feature>
<evidence type="ECO:0000256" key="4">
    <source>
        <dbReference type="PROSITE-ProRule" id="PRU01193"/>
    </source>
</evidence>
<feature type="transmembrane region" description="Helical" evidence="5">
    <location>
        <begin position="141"/>
        <end position="165"/>
    </location>
</feature>
<accession>A0A7V3RGG7</accession>
<evidence type="ECO:0000259" key="6">
    <source>
        <dbReference type="PROSITE" id="PS51371"/>
    </source>
</evidence>
<dbReference type="SUPFAM" id="SSF54631">
    <property type="entry name" value="CBS-domain pair"/>
    <property type="match status" value="1"/>
</dbReference>
<name>A0A7V3RGG7_UNCW3</name>
<dbReference type="Gene3D" id="3.10.580.10">
    <property type="entry name" value="CBS-domain"/>
    <property type="match status" value="1"/>
</dbReference>
<dbReference type="InterPro" id="IPR046342">
    <property type="entry name" value="CBS_dom_sf"/>
</dbReference>
<dbReference type="Pfam" id="PF01595">
    <property type="entry name" value="CNNM"/>
    <property type="match status" value="1"/>
</dbReference>
<dbReference type="PROSITE" id="PS51846">
    <property type="entry name" value="CNNM"/>
    <property type="match status" value="1"/>
</dbReference>
<dbReference type="PANTHER" id="PTHR22777">
    <property type="entry name" value="HEMOLYSIN-RELATED"/>
    <property type="match status" value="1"/>
</dbReference>
<keyword evidence="4 5" id="KW-0472">Membrane</keyword>
<feature type="transmembrane region" description="Helical" evidence="5">
    <location>
        <begin position="101"/>
        <end position="121"/>
    </location>
</feature>
<keyword evidence="2 3" id="KW-0129">CBS domain</keyword>
<reference evidence="8" key="1">
    <citation type="journal article" date="2020" name="mSystems">
        <title>Genome- and Community-Level Interaction Insights into Carbon Utilization and Element Cycling Functions of Hydrothermarchaeota in Hydrothermal Sediment.</title>
        <authorList>
            <person name="Zhou Z."/>
            <person name="Liu Y."/>
            <person name="Xu W."/>
            <person name="Pan J."/>
            <person name="Luo Z.H."/>
            <person name="Li M."/>
        </authorList>
    </citation>
    <scope>NUCLEOTIDE SEQUENCE [LARGE SCALE GENOMIC DNA]</scope>
    <source>
        <strain evidence="8">SpSt-961</strain>
    </source>
</reference>
<gene>
    <name evidence="8" type="ORF">ENX68_01945</name>
</gene>